<feature type="transmembrane region" description="Helical" evidence="1">
    <location>
        <begin position="270"/>
        <end position="286"/>
    </location>
</feature>
<dbReference type="Proteomes" id="UP000436429">
    <property type="component" value="Unassembled WGS sequence"/>
</dbReference>
<gene>
    <name evidence="3" type="ORF">C1871_04505</name>
    <name evidence="2" type="ORF">GO726_08695</name>
</gene>
<organism evidence="3 4">
    <name type="scientific">Eggerthella lenta</name>
    <name type="common">Eubacterium lentum</name>
    <dbReference type="NCBI Taxonomy" id="84112"/>
    <lineage>
        <taxon>Bacteria</taxon>
        <taxon>Bacillati</taxon>
        <taxon>Actinomycetota</taxon>
        <taxon>Coriobacteriia</taxon>
        <taxon>Eggerthellales</taxon>
        <taxon>Eggerthellaceae</taxon>
        <taxon>Eggerthella</taxon>
    </lineage>
</organism>
<accession>A0A369NAH9</accession>
<evidence type="ECO:0000313" key="3">
    <source>
        <dbReference type="EMBL" id="RDB87696.1"/>
    </source>
</evidence>
<feature type="transmembrane region" description="Helical" evidence="1">
    <location>
        <begin position="528"/>
        <end position="545"/>
    </location>
</feature>
<proteinExistence type="predicted"/>
<feature type="transmembrane region" description="Helical" evidence="1">
    <location>
        <begin position="250"/>
        <end position="264"/>
    </location>
</feature>
<protein>
    <recommendedName>
        <fullName evidence="6">Glycosyltransferase RgtA/B/C/D-like domain-containing protein</fullName>
    </recommendedName>
</protein>
<keyword evidence="1" id="KW-0812">Transmembrane</keyword>
<keyword evidence="1" id="KW-0472">Membrane</keyword>
<evidence type="ECO:0000313" key="2">
    <source>
        <dbReference type="EMBL" id="MVN33243.1"/>
    </source>
</evidence>
<evidence type="ECO:0008006" key="6">
    <source>
        <dbReference type="Google" id="ProtNLM"/>
    </source>
</evidence>
<evidence type="ECO:0000256" key="1">
    <source>
        <dbReference type="SAM" id="Phobius"/>
    </source>
</evidence>
<feature type="transmembrane region" description="Helical" evidence="1">
    <location>
        <begin position="474"/>
        <end position="495"/>
    </location>
</feature>
<feature type="transmembrane region" description="Helical" evidence="1">
    <location>
        <begin position="87"/>
        <end position="108"/>
    </location>
</feature>
<dbReference type="RefSeq" id="WP_035585035.1">
    <property type="nucleotide sequence ID" value="NZ_PPTY01000004.1"/>
</dbReference>
<comment type="caution">
    <text evidence="3">The sequence shown here is derived from an EMBL/GenBank/DDBJ whole genome shotgun (WGS) entry which is preliminary data.</text>
</comment>
<reference evidence="3 4" key="1">
    <citation type="journal article" date="2018" name="Elife">
        <title>Discovery and characterization of a prevalent human gut bacterial enzyme sufficient for the inactivation of a family of plant toxins.</title>
        <authorList>
            <person name="Koppel N."/>
            <person name="Bisanz J.E."/>
            <person name="Pandelia M.E."/>
            <person name="Turnbaugh P.J."/>
            <person name="Balskus E.P."/>
        </authorList>
    </citation>
    <scope>NUCLEOTIDE SEQUENCE [LARGE SCALE GENOMIC DNA]</scope>
    <source>
        <strain evidence="3 4">FAA1-1-60AUCSF</strain>
    </source>
</reference>
<dbReference type="Pfam" id="PF19484">
    <property type="entry name" value="DUF6020"/>
    <property type="match status" value="1"/>
</dbReference>
<dbReference type="Proteomes" id="UP000253857">
    <property type="component" value="Unassembled WGS sequence"/>
</dbReference>
<feature type="transmembrane region" description="Helical" evidence="1">
    <location>
        <begin position="42"/>
        <end position="66"/>
    </location>
</feature>
<dbReference type="InterPro" id="IPR046062">
    <property type="entry name" value="DUF6020"/>
</dbReference>
<dbReference type="EMBL" id="PPTY01000004">
    <property type="protein sequence ID" value="RDB87696.1"/>
    <property type="molecule type" value="Genomic_DNA"/>
</dbReference>
<feature type="transmembrane region" description="Helical" evidence="1">
    <location>
        <begin position="220"/>
        <end position="238"/>
    </location>
</feature>
<sequence>MACISVFSFLLGVSIVLGYHIVIEGSAYSGLMGENYISAYTIVDALALILIPLGLYPVLSSVFQLLKNSCEKQQGICQENHTSLEKVSFGSIIAFAAILFLAWIPYLLTYWPGFIFGDSLASLRQASGLVPWDNHFPIMYTFFIKACLDVSTMIGLGPTEGCAIYSIVQMLFMALCFGYLSNWIVVRTKLKKEFWGIALVALFAFTPYIATYTVSMWKDPIFSASLVILTLLLMDFALSNGRVVKTDRSWLFKYVAFSLLAIFSRNNGLYIVAFVGLCLLVLFLYTHRRNAVKNMPRVLGATAIVLAVSFVITGPIYKYAGVDSDGKVESFGILLSQMSRVAASGGDMSEADREYMNALLPLDMYASAYRPCCIDLLKWDRHFDKSVLENDFFAHWESMFVRNPVVCFEAWELQTCGFWTVNQPNVNSFDRNIAAGTPRNTVTGYEDSVSALNIELENRLQSDRFYKLFPQDEWSIPLGLIHWSLLFLAMCLALLNRRRWLLSLAPSLGVALTLVVASPIWYWPRYGAVEQFLIPFYVAVLVLLVQTKMSARFDSGAR</sequence>
<evidence type="ECO:0000313" key="5">
    <source>
        <dbReference type="Proteomes" id="UP000436429"/>
    </source>
</evidence>
<name>A0A369NAH9_EGGLN</name>
<feature type="transmembrane region" description="Helical" evidence="1">
    <location>
        <begin position="502"/>
        <end position="522"/>
    </location>
</feature>
<keyword evidence="1" id="KW-1133">Transmembrane helix</keyword>
<feature type="transmembrane region" description="Helical" evidence="1">
    <location>
        <begin position="163"/>
        <end position="182"/>
    </location>
</feature>
<feature type="transmembrane region" description="Helical" evidence="1">
    <location>
        <begin position="194"/>
        <end position="214"/>
    </location>
</feature>
<dbReference type="AlphaFoldDB" id="A0A369NAH9"/>
<reference evidence="2 5" key="2">
    <citation type="submission" date="2019-11" db="EMBL/GenBank/DDBJ databases">
        <title>Whole genome shotgun sequencing (WGS) data from Adlercreutzia equolifaciens ResAG-91, Eggerthella lenta MRI-F36, MRI-F37, MRI-F40, ResAG-49, ResAG-88, ResAG-121, ResAG-145, and Gordonibacter sp. ResAG-5, ResAG-26, ResAG-43, ResAG-50, ResAG-59.</title>
        <authorList>
            <person name="Stoll D.A."/>
            <person name="Danylec N."/>
            <person name="Franz C.M.A.P."/>
            <person name="Huch M."/>
        </authorList>
    </citation>
    <scope>NUCLEOTIDE SEQUENCE [LARGE SCALE GENOMIC DNA]</scope>
    <source>
        <strain evidence="2 5">ResAG-88</strain>
    </source>
</reference>
<dbReference type="EMBL" id="WPOM01000014">
    <property type="protein sequence ID" value="MVN33243.1"/>
    <property type="molecule type" value="Genomic_DNA"/>
</dbReference>
<evidence type="ECO:0000313" key="4">
    <source>
        <dbReference type="Proteomes" id="UP000253857"/>
    </source>
</evidence>
<feature type="transmembrane region" description="Helical" evidence="1">
    <location>
        <begin position="298"/>
        <end position="317"/>
    </location>
</feature>